<feature type="signal peptide" evidence="7">
    <location>
        <begin position="1"/>
        <end position="18"/>
    </location>
</feature>
<organism evidence="10 11">
    <name type="scientific">Populus deltoides</name>
    <name type="common">Eastern poplar</name>
    <name type="synonym">Eastern cottonwood</name>
    <dbReference type="NCBI Taxonomy" id="3696"/>
    <lineage>
        <taxon>Eukaryota</taxon>
        <taxon>Viridiplantae</taxon>
        <taxon>Streptophyta</taxon>
        <taxon>Embryophyta</taxon>
        <taxon>Tracheophyta</taxon>
        <taxon>Spermatophyta</taxon>
        <taxon>Magnoliopsida</taxon>
        <taxon>eudicotyledons</taxon>
        <taxon>Gunneridae</taxon>
        <taxon>Pentapetalae</taxon>
        <taxon>rosids</taxon>
        <taxon>fabids</taxon>
        <taxon>Malpighiales</taxon>
        <taxon>Salicaceae</taxon>
        <taxon>Saliceae</taxon>
        <taxon>Populus</taxon>
    </lineage>
</organism>
<comment type="caution">
    <text evidence="10">The sequence shown here is derived from an EMBL/GenBank/DDBJ whole genome shotgun (WGS) entry which is preliminary data.</text>
</comment>
<dbReference type="PANTHER" id="PTHR32208">
    <property type="entry name" value="SECRETED PROTEIN-RELATED"/>
    <property type="match status" value="1"/>
</dbReference>
<evidence type="ECO:0000256" key="6">
    <source>
        <dbReference type="ARBA" id="ARBA00077505"/>
    </source>
</evidence>
<dbReference type="AlphaFoldDB" id="A0A8T2YWY0"/>
<evidence type="ECO:0000259" key="8">
    <source>
        <dbReference type="Pfam" id="PF07250"/>
    </source>
</evidence>
<evidence type="ECO:0000259" key="9">
    <source>
        <dbReference type="Pfam" id="PF09118"/>
    </source>
</evidence>
<dbReference type="InterPro" id="IPR013783">
    <property type="entry name" value="Ig-like_fold"/>
</dbReference>
<dbReference type="SUPFAM" id="SSF50965">
    <property type="entry name" value="Galactose oxidase, central domain"/>
    <property type="match status" value="1"/>
</dbReference>
<keyword evidence="2" id="KW-0964">Secreted</keyword>
<dbReference type="Gene3D" id="2.130.10.80">
    <property type="entry name" value="Galactose oxidase/kelch, beta-propeller"/>
    <property type="match status" value="1"/>
</dbReference>
<protein>
    <recommendedName>
        <fullName evidence="5">Aldehyde oxidase GLOX</fullName>
    </recommendedName>
    <alternativeName>
        <fullName evidence="6">Glyoxal oxidase</fullName>
    </alternativeName>
</protein>
<keyword evidence="11" id="KW-1185">Reference proteome</keyword>
<gene>
    <name evidence="10" type="ORF">H0E87_011345</name>
</gene>
<dbReference type="InterPro" id="IPR015202">
    <property type="entry name" value="GO-like_E_set"/>
</dbReference>
<feature type="chain" id="PRO_5035925605" description="Aldehyde oxidase GLOX" evidence="7">
    <location>
        <begin position="19"/>
        <end position="646"/>
    </location>
</feature>
<dbReference type="InterPro" id="IPR037293">
    <property type="entry name" value="Gal_Oxidase_central_sf"/>
</dbReference>
<dbReference type="GO" id="GO:0016491">
    <property type="term" value="F:oxidoreductase activity"/>
    <property type="evidence" value="ECO:0007669"/>
    <property type="project" value="UniProtKB-KW"/>
</dbReference>
<feature type="domain" description="Glyoxal oxidase N-terminal" evidence="8">
    <location>
        <begin position="47"/>
        <end position="439"/>
    </location>
</feature>
<feature type="domain" description="Galactose oxidase-like Early set" evidence="9">
    <location>
        <begin position="448"/>
        <end position="534"/>
    </location>
</feature>
<evidence type="ECO:0000256" key="1">
    <source>
        <dbReference type="ARBA" id="ARBA00004613"/>
    </source>
</evidence>
<keyword evidence="4" id="KW-0560">Oxidoreductase</keyword>
<dbReference type="PANTHER" id="PTHR32208:SF62">
    <property type="entry name" value="OXIDASE, PUTATIVE, EXPRESSED-RELATED"/>
    <property type="match status" value="1"/>
</dbReference>
<dbReference type="InterPro" id="IPR014756">
    <property type="entry name" value="Ig_E-set"/>
</dbReference>
<dbReference type="GO" id="GO:0005615">
    <property type="term" value="C:extracellular space"/>
    <property type="evidence" value="ECO:0007669"/>
    <property type="project" value="UniProtKB-ARBA"/>
</dbReference>
<dbReference type="FunFam" id="2.130.10.80:FF:000001">
    <property type="entry name" value="Aldehyde oxidase GLOX"/>
    <property type="match status" value="1"/>
</dbReference>
<dbReference type="CDD" id="cd02851">
    <property type="entry name" value="E_set_GO_C"/>
    <property type="match status" value="1"/>
</dbReference>
<comment type="subcellular location">
    <subcellularLocation>
        <location evidence="1">Secreted</location>
    </subcellularLocation>
</comment>
<dbReference type="Pfam" id="PF09118">
    <property type="entry name" value="GO-like_E_set"/>
    <property type="match status" value="1"/>
</dbReference>
<dbReference type="Proteomes" id="UP000807159">
    <property type="component" value="Chromosome 5"/>
</dbReference>
<reference evidence="10" key="1">
    <citation type="journal article" date="2021" name="J. Hered.">
        <title>Genome Assembly of Salicaceae Populus deltoides (Eastern Cottonwood) I-69 Based on Nanopore Sequencing and Hi-C Technologies.</title>
        <authorList>
            <person name="Bai S."/>
            <person name="Wu H."/>
            <person name="Zhang J."/>
            <person name="Pan Z."/>
            <person name="Zhao W."/>
            <person name="Li Z."/>
            <person name="Tong C."/>
        </authorList>
    </citation>
    <scope>NUCLEOTIDE SEQUENCE</scope>
    <source>
        <tissue evidence="10">Leaf</tissue>
    </source>
</reference>
<dbReference type="Pfam" id="PF07250">
    <property type="entry name" value="Glyoxal_oxid_N"/>
    <property type="match status" value="1"/>
</dbReference>
<dbReference type="Gene3D" id="2.60.40.10">
    <property type="entry name" value="Immunoglobulins"/>
    <property type="match status" value="1"/>
</dbReference>
<dbReference type="EMBL" id="JACEGQ020000005">
    <property type="protein sequence ID" value="KAH8509552.1"/>
    <property type="molecule type" value="Genomic_DNA"/>
</dbReference>
<dbReference type="SUPFAM" id="SSF81296">
    <property type="entry name" value="E set domains"/>
    <property type="match status" value="1"/>
</dbReference>
<keyword evidence="3 7" id="KW-0732">Signal</keyword>
<sequence>MHRYTSILFFLFLQLFFAVQPCHRAVTSAAGRGWWQLLQKSIGIVAMHMQLLNNDRVVIYDRTDFGRSNLSLPHGKCRDDSSEFVIKHDCTAHSVEYDVLANKFRPLMVQTNVWCSSGAVVPDGSLIQTGGFNDGERKVRTFYPCNGDCDWVETGDGLKARRWYATNHILPDGKQIIIGGRRQFNYEFYPKTSSPDVYSLPFLSQTNDRGSENNLYPFVFLNSDGNLFIFANNRAILFDYKTGKVVKTYPAIPGGDPRSYPSTGSAVLLPLKNLDAATIEAEVLVCGGAPKGSFEMATKRKSAERKFLKALDTCGRIKINEPSPQWVMETMPCARVMGDMTLLPNGVVLIINGAGDGTAGWENGRSPALNPVLYWPDGAAGSRFEPLNPSTIPRMYHSTAILLRDGRVLVGGSNPHSGYEFSRVLFPTELSLEAFSPPYLDSKNKYLRPKIVSSTASKGKYIGYGQKLWVRFKVIGKLKADMVSVTMVAPAFNTHSFSMNHRMLALRNENVTYVRTSIYDIQVTTPSSGYLAPSELEEGVAGKESACSWSVGKGKVEEGVDRWLELGHGPFSHWSGLKHLYTSISLNFCDKERISKCKGKLIRASLFDFEAPQALRPKRVLANGCLVRGVSRNNALALTYGNLRRT</sequence>
<dbReference type="InterPro" id="IPR009880">
    <property type="entry name" value="Glyoxal_oxidase_N"/>
</dbReference>
<evidence type="ECO:0000256" key="4">
    <source>
        <dbReference type="ARBA" id="ARBA00023002"/>
    </source>
</evidence>
<proteinExistence type="predicted"/>
<name>A0A8T2YWY0_POPDE</name>
<evidence type="ECO:0000256" key="7">
    <source>
        <dbReference type="SAM" id="SignalP"/>
    </source>
</evidence>
<evidence type="ECO:0000313" key="11">
    <source>
        <dbReference type="Proteomes" id="UP000807159"/>
    </source>
</evidence>
<accession>A0A8T2YWY0</accession>
<evidence type="ECO:0000313" key="10">
    <source>
        <dbReference type="EMBL" id="KAH8509552.1"/>
    </source>
</evidence>
<evidence type="ECO:0000256" key="5">
    <source>
        <dbReference type="ARBA" id="ARBA00073112"/>
    </source>
</evidence>
<evidence type="ECO:0000256" key="2">
    <source>
        <dbReference type="ARBA" id="ARBA00022525"/>
    </source>
</evidence>
<dbReference type="InterPro" id="IPR011043">
    <property type="entry name" value="Gal_Oxase/kelch_b-propeller"/>
</dbReference>
<evidence type="ECO:0000256" key="3">
    <source>
        <dbReference type="ARBA" id="ARBA00022729"/>
    </source>
</evidence>